<name>A0A3S0WJE1_9PROT</name>
<dbReference type="AlphaFoldDB" id="A0A3S0WJE1"/>
<feature type="region of interest" description="Disordered" evidence="1">
    <location>
        <begin position="488"/>
        <end position="519"/>
    </location>
</feature>
<evidence type="ECO:0000259" key="2">
    <source>
        <dbReference type="Pfam" id="PF13454"/>
    </source>
</evidence>
<feature type="domain" description="FAD-dependent urate hydroxylase HpyO/Asp monooxygenase CreE-like FAD/NAD(P)-binding" evidence="2">
    <location>
        <begin position="19"/>
        <end position="179"/>
    </location>
</feature>
<accession>A0A3S0WJE1</accession>
<dbReference type="SUPFAM" id="SSF51905">
    <property type="entry name" value="FAD/NAD(P)-binding domain"/>
    <property type="match status" value="1"/>
</dbReference>
<gene>
    <name evidence="3" type="ORF">EJ913_23955</name>
</gene>
<dbReference type="Proteomes" id="UP000280346">
    <property type="component" value="Unassembled WGS sequence"/>
</dbReference>
<evidence type="ECO:0000313" key="4">
    <source>
        <dbReference type="Proteomes" id="UP000280346"/>
    </source>
</evidence>
<comment type="caution">
    <text evidence="3">The sequence shown here is derived from an EMBL/GenBank/DDBJ whole genome shotgun (WGS) entry which is preliminary data.</text>
</comment>
<evidence type="ECO:0000256" key="1">
    <source>
        <dbReference type="SAM" id="MobiDB-lite"/>
    </source>
</evidence>
<dbReference type="InterPro" id="IPR038732">
    <property type="entry name" value="HpyO/CreE_NAD-binding"/>
</dbReference>
<dbReference type="EMBL" id="RZIJ01000023">
    <property type="protein sequence ID" value="RUQ66143.1"/>
    <property type="molecule type" value="Genomic_DNA"/>
</dbReference>
<dbReference type="InterPro" id="IPR052189">
    <property type="entry name" value="L-asp_N-monooxygenase_NS-form"/>
</dbReference>
<protein>
    <recommendedName>
        <fullName evidence="2">FAD-dependent urate hydroxylase HpyO/Asp monooxygenase CreE-like FAD/NAD(P)-binding domain-containing protein</fullName>
    </recommendedName>
</protein>
<organism evidence="3 4">
    <name type="scientific">Azospirillum doebereinerae</name>
    <dbReference type="NCBI Taxonomy" id="92933"/>
    <lineage>
        <taxon>Bacteria</taxon>
        <taxon>Pseudomonadati</taxon>
        <taxon>Pseudomonadota</taxon>
        <taxon>Alphaproteobacteria</taxon>
        <taxon>Rhodospirillales</taxon>
        <taxon>Azospirillaceae</taxon>
        <taxon>Azospirillum</taxon>
    </lineage>
</organism>
<reference evidence="3 4" key="1">
    <citation type="submission" date="2018-12" db="EMBL/GenBank/DDBJ databases">
        <authorList>
            <person name="Yang Y."/>
        </authorList>
    </citation>
    <scope>NUCLEOTIDE SEQUENCE [LARGE SCALE GENOMIC DNA]</scope>
    <source>
        <strain evidence="3 4">GSF71</strain>
    </source>
</reference>
<proteinExistence type="predicted"/>
<dbReference type="PANTHER" id="PTHR40254">
    <property type="entry name" value="BLR0577 PROTEIN"/>
    <property type="match status" value="1"/>
</dbReference>
<dbReference type="Pfam" id="PF13454">
    <property type="entry name" value="NAD_binding_9"/>
    <property type="match status" value="1"/>
</dbReference>
<dbReference type="RefSeq" id="WP_127002729.1">
    <property type="nucleotide sequence ID" value="NZ_JAKOAR010000041.1"/>
</dbReference>
<keyword evidence="4" id="KW-1185">Reference proteome</keyword>
<dbReference type="OrthoDB" id="101972at2"/>
<sequence>MPAHPHIAPSPAAPERSIAIVGAGFTGSVLAAHLLRGAETPTAVHLIECGGCHGTGVAYSTPNGGHLLNVRAYNMSAYPDDPRHFLRWLWSREGDDAQGNGGRPEAIPPSGHAFVSRALYGGYIKDVLAQAQAAAPDHARLRLIRGEAVDLRPDGERVHVRLGDGRRLTVDAAVLCIGNFPPSPPCLDSATAAEAFASDRFIGDPWDLAAIARIDRDAPVAILGTGLTMVDTVLTLLDQGHRGPVTAVSRRGLLPLRHKEVRPYKSFLHPEVMPRTVLDVLIALKADARRAQAEGFDWRSAFDALRPHHHRIWAHLPEEERRRFLRHARPFWEVHRHRMAPEVADRIDAARASGQLSILQGRLRDAALTGTGLNLQIAARGAAVPHGLTAAALINATGTNCDYGRIRHPLVRALLDHGLARPDPLRLGLDVTQTGAVIGTDGKPASRLFALGPVSKAPFWEMTAVPELRNQCAQAAERLLALGPAEGLGAAAPPPGLSPGLPSSGGWANAGSGLNARSD</sequence>
<dbReference type="InterPro" id="IPR036188">
    <property type="entry name" value="FAD/NAD-bd_sf"/>
</dbReference>
<dbReference type="PANTHER" id="PTHR40254:SF1">
    <property type="entry name" value="BLR0577 PROTEIN"/>
    <property type="match status" value="1"/>
</dbReference>
<evidence type="ECO:0000313" key="3">
    <source>
        <dbReference type="EMBL" id="RUQ66143.1"/>
    </source>
</evidence>
<dbReference type="Gene3D" id="3.50.50.60">
    <property type="entry name" value="FAD/NAD(P)-binding domain"/>
    <property type="match status" value="1"/>
</dbReference>